<dbReference type="InterPro" id="IPR006638">
    <property type="entry name" value="Elp3/MiaA/NifB-like_rSAM"/>
</dbReference>
<keyword evidence="8" id="KW-1185">Reference proteome</keyword>
<dbReference type="InterPro" id="IPR051198">
    <property type="entry name" value="BchE-like"/>
</dbReference>
<reference evidence="7 8" key="1">
    <citation type="submission" date="2017-05" db="EMBL/GenBank/DDBJ databases">
        <authorList>
            <person name="Varghese N."/>
            <person name="Submissions S."/>
        </authorList>
    </citation>
    <scope>NUCLEOTIDE SEQUENCE [LARGE SCALE GENOMIC DNA]</scope>
    <source>
        <strain evidence="7 8">DSM 29982</strain>
    </source>
</reference>
<keyword evidence="4" id="KW-0408">Iron</keyword>
<evidence type="ECO:0000256" key="5">
    <source>
        <dbReference type="ARBA" id="ARBA00023014"/>
    </source>
</evidence>
<sequence length="732" mass="83491">MKTKLFVITPPFTQLNTPYPATAYIKGFLNTKNIESVQADLGIDVILELFSKKGLESLFQVSEFQVSGSEISENSKRIFALQDEYIKTIDPVIQFLQGKNPTLALQICQEDFLPEASRFAQLEELDWAFGSMGTQDKAKHLATLYLEDISDFIVECVDENFGFSRYAERLGRSANSFDELYEALQQEPTYIDSILISLLKAKIEAVKPTLFLISVPFPGNLYSAFRCAQWVKQNHPEIKISMGGGFPNTELRSLSDKRVFEFFDFITLDDGEVPIEELIFHLENPDSDSFKRTFLLENGEVVYKNNSLKHDYKQSQVGTPDYSDLPLDKYISVIEIVNPMHRMWSDGRWNKLTMAHGCYWGKCTFCDISLDYIKVYEPVAASLLCDRIEELIEKTGQNGFHFVDEAAPPALMRALALEILKRKLAVTWWTNIRFEKSFSKDLCLLLKASGCIAVSGGLEVASDRLLKLIDKGVTVEQVAKVTRNFTEAGIMVHAYLMYGYPTQTIQETVDSLEMVRQLFEAGVLQSGFWHQFALTAHSPVGLYPEQFGVTKKTEAIGTFANNDIEYTDATGINHDKFSFGLKKSLFNFMHGICFDYELQDWFDFKIPKTKIHPDFIFNALEEQNDFNTKPNAKVVWIGGKPTAEIFTKSKKGKSWEMMSLTFHDKKESFDIQTSKEEGEWLLSILSKIAVSGSKGYTFQEVKNDFETELEDFELFWYSKPVNTLREFGLLVL</sequence>
<keyword evidence="3" id="KW-0479">Metal-binding</keyword>
<name>A0A521DMF9_9FLAO</name>
<dbReference type="InterPro" id="IPR058240">
    <property type="entry name" value="rSAM_sf"/>
</dbReference>
<evidence type="ECO:0000313" key="8">
    <source>
        <dbReference type="Proteomes" id="UP000319267"/>
    </source>
</evidence>
<organism evidence="7 8">
    <name type="scientific">Flavobacterium nitrogenifigens</name>
    <dbReference type="NCBI Taxonomy" id="1617283"/>
    <lineage>
        <taxon>Bacteria</taxon>
        <taxon>Pseudomonadati</taxon>
        <taxon>Bacteroidota</taxon>
        <taxon>Flavobacteriia</taxon>
        <taxon>Flavobacteriales</taxon>
        <taxon>Flavobacteriaceae</taxon>
        <taxon>Flavobacterium</taxon>
    </lineage>
</organism>
<accession>A0A521DMF9</accession>
<dbReference type="EMBL" id="FXTQ01000003">
    <property type="protein sequence ID" value="SMO72130.1"/>
    <property type="molecule type" value="Genomic_DNA"/>
</dbReference>
<dbReference type="AlphaFoldDB" id="A0A521DMF9"/>
<dbReference type="GO" id="GO:0046872">
    <property type="term" value="F:metal ion binding"/>
    <property type="evidence" value="ECO:0007669"/>
    <property type="project" value="UniProtKB-KW"/>
</dbReference>
<dbReference type="SMART" id="SM00729">
    <property type="entry name" value="Elp3"/>
    <property type="match status" value="1"/>
</dbReference>
<dbReference type="SFLD" id="SFLDS00029">
    <property type="entry name" value="Radical_SAM"/>
    <property type="match status" value="1"/>
</dbReference>
<dbReference type="SFLD" id="SFLDG01082">
    <property type="entry name" value="B12-binding_domain_containing"/>
    <property type="match status" value="1"/>
</dbReference>
<dbReference type="InterPro" id="IPR013785">
    <property type="entry name" value="Aldolase_TIM"/>
</dbReference>
<feature type="domain" description="Radical SAM core" evidence="6">
    <location>
        <begin position="344"/>
        <end position="565"/>
    </location>
</feature>
<evidence type="ECO:0000256" key="2">
    <source>
        <dbReference type="ARBA" id="ARBA00022691"/>
    </source>
</evidence>
<gene>
    <name evidence="7" type="ORF">SAMN06265220_103129</name>
</gene>
<proteinExistence type="predicted"/>
<dbReference type="RefSeq" id="WP_111378345.1">
    <property type="nucleotide sequence ID" value="NZ_CP043612.1"/>
</dbReference>
<dbReference type="InterPro" id="IPR007197">
    <property type="entry name" value="rSAM"/>
</dbReference>
<evidence type="ECO:0000259" key="6">
    <source>
        <dbReference type="PROSITE" id="PS51918"/>
    </source>
</evidence>
<dbReference type="Gene3D" id="3.20.20.70">
    <property type="entry name" value="Aldolase class I"/>
    <property type="match status" value="1"/>
</dbReference>
<evidence type="ECO:0000256" key="4">
    <source>
        <dbReference type="ARBA" id="ARBA00023004"/>
    </source>
</evidence>
<dbReference type="GO" id="GO:0051536">
    <property type="term" value="F:iron-sulfur cluster binding"/>
    <property type="evidence" value="ECO:0007669"/>
    <property type="project" value="UniProtKB-KW"/>
</dbReference>
<dbReference type="Pfam" id="PF04055">
    <property type="entry name" value="Radical_SAM"/>
    <property type="match status" value="1"/>
</dbReference>
<evidence type="ECO:0000256" key="3">
    <source>
        <dbReference type="ARBA" id="ARBA00022723"/>
    </source>
</evidence>
<dbReference type="PANTHER" id="PTHR43409">
    <property type="entry name" value="ANAEROBIC MAGNESIUM-PROTOPORPHYRIN IX MONOMETHYL ESTER CYCLASE-RELATED"/>
    <property type="match status" value="1"/>
</dbReference>
<comment type="cofactor">
    <cofactor evidence="1">
        <name>[4Fe-4S] cluster</name>
        <dbReference type="ChEBI" id="CHEBI:49883"/>
    </cofactor>
</comment>
<keyword evidence="5" id="KW-0411">Iron-sulfur</keyword>
<protein>
    <submittedName>
        <fullName evidence="7">Radical SAM superfamily enzyme YgiQ, UPF0313 family</fullName>
    </submittedName>
</protein>
<dbReference type="Proteomes" id="UP000319267">
    <property type="component" value="Unassembled WGS sequence"/>
</dbReference>
<dbReference type="GO" id="GO:0003824">
    <property type="term" value="F:catalytic activity"/>
    <property type="evidence" value="ECO:0007669"/>
    <property type="project" value="InterPro"/>
</dbReference>
<evidence type="ECO:0000313" key="7">
    <source>
        <dbReference type="EMBL" id="SMO72130.1"/>
    </source>
</evidence>
<dbReference type="SUPFAM" id="SSF102114">
    <property type="entry name" value="Radical SAM enzymes"/>
    <property type="match status" value="1"/>
</dbReference>
<dbReference type="OrthoDB" id="9801424at2"/>
<evidence type="ECO:0000256" key="1">
    <source>
        <dbReference type="ARBA" id="ARBA00001966"/>
    </source>
</evidence>
<keyword evidence="2" id="KW-0949">S-adenosyl-L-methionine</keyword>
<dbReference type="PROSITE" id="PS51918">
    <property type="entry name" value="RADICAL_SAM"/>
    <property type="match status" value="1"/>
</dbReference>